<sequence>MKPLWPFRDFWGVSGEVRLEIMDRGETELHDDGLGSPMTDEALTAAVSDDPGIGSPMLDEALTATDLAHSCRTKH</sequence>
<name>A0ABR2R9D9_9ROSI</name>
<gene>
    <name evidence="1" type="ORF">V6N11_036111</name>
</gene>
<dbReference type="EMBL" id="JBBPBN010000024">
    <property type="protein sequence ID" value="KAK9009580.1"/>
    <property type="molecule type" value="Genomic_DNA"/>
</dbReference>
<evidence type="ECO:0000313" key="1">
    <source>
        <dbReference type="EMBL" id="KAK9009580.1"/>
    </source>
</evidence>
<reference evidence="1 2" key="1">
    <citation type="journal article" date="2024" name="G3 (Bethesda)">
        <title>Genome assembly of Hibiscus sabdariffa L. provides insights into metabolisms of medicinal natural products.</title>
        <authorList>
            <person name="Kim T."/>
        </authorList>
    </citation>
    <scope>NUCLEOTIDE SEQUENCE [LARGE SCALE GENOMIC DNA]</scope>
    <source>
        <strain evidence="1">TK-2024</strain>
        <tissue evidence="1">Old leaves</tissue>
    </source>
</reference>
<dbReference type="Proteomes" id="UP001396334">
    <property type="component" value="Unassembled WGS sequence"/>
</dbReference>
<comment type="caution">
    <text evidence="1">The sequence shown here is derived from an EMBL/GenBank/DDBJ whole genome shotgun (WGS) entry which is preliminary data.</text>
</comment>
<proteinExistence type="predicted"/>
<organism evidence="1 2">
    <name type="scientific">Hibiscus sabdariffa</name>
    <name type="common">roselle</name>
    <dbReference type="NCBI Taxonomy" id="183260"/>
    <lineage>
        <taxon>Eukaryota</taxon>
        <taxon>Viridiplantae</taxon>
        <taxon>Streptophyta</taxon>
        <taxon>Embryophyta</taxon>
        <taxon>Tracheophyta</taxon>
        <taxon>Spermatophyta</taxon>
        <taxon>Magnoliopsida</taxon>
        <taxon>eudicotyledons</taxon>
        <taxon>Gunneridae</taxon>
        <taxon>Pentapetalae</taxon>
        <taxon>rosids</taxon>
        <taxon>malvids</taxon>
        <taxon>Malvales</taxon>
        <taxon>Malvaceae</taxon>
        <taxon>Malvoideae</taxon>
        <taxon>Hibiscus</taxon>
    </lineage>
</organism>
<accession>A0ABR2R9D9</accession>
<protein>
    <submittedName>
        <fullName evidence="1">Uncharacterized protein</fullName>
    </submittedName>
</protein>
<keyword evidence="2" id="KW-1185">Reference proteome</keyword>
<evidence type="ECO:0000313" key="2">
    <source>
        <dbReference type="Proteomes" id="UP001396334"/>
    </source>
</evidence>